<evidence type="ECO:0000313" key="1">
    <source>
        <dbReference type="EMBL" id="EHK99468.1"/>
    </source>
</evidence>
<dbReference type="AlphaFoldDB" id="H0EPP0"/>
<organism evidence="1 2">
    <name type="scientific">Glarea lozoyensis (strain ATCC 74030 / MF5533)</name>
    <dbReference type="NCBI Taxonomy" id="1104152"/>
    <lineage>
        <taxon>Eukaryota</taxon>
        <taxon>Fungi</taxon>
        <taxon>Dikarya</taxon>
        <taxon>Ascomycota</taxon>
        <taxon>Pezizomycotina</taxon>
        <taxon>Leotiomycetes</taxon>
        <taxon>Helotiales</taxon>
        <taxon>Helotiaceae</taxon>
        <taxon>Glarea</taxon>
    </lineage>
</organism>
<dbReference type="InParanoid" id="H0EPP0"/>
<sequence>MSASVLWNERYAAMAVETPPSKLHLHARGKPVLCHLRLREAKSQDFGQLVPASHLILIVESRYVKVMWTSSVRLESMPFRLQEVFALEKPKNARMSYVALGGIGGSNEGALEYVRTSDGLRRYTVSTEGQNS</sequence>
<reference evidence="1 2" key="1">
    <citation type="journal article" date="2012" name="Eukaryot. Cell">
        <title>Genome sequence of the fungus Glarea lozoyensis: the first genome sequence of a species from the Helotiaceae family.</title>
        <authorList>
            <person name="Youssar L."/>
            <person name="Gruening B.A."/>
            <person name="Erxleben A."/>
            <person name="Guenther S."/>
            <person name="Huettel W."/>
        </authorList>
    </citation>
    <scope>NUCLEOTIDE SEQUENCE [LARGE SCALE GENOMIC DNA]</scope>
    <source>
        <strain evidence="2">ATCC 74030 / MF5533</strain>
    </source>
</reference>
<dbReference type="EMBL" id="AGUE01000116">
    <property type="protein sequence ID" value="EHK99468.1"/>
    <property type="molecule type" value="Genomic_DNA"/>
</dbReference>
<keyword evidence="2" id="KW-1185">Reference proteome</keyword>
<evidence type="ECO:0000313" key="2">
    <source>
        <dbReference type="Proteomes" id="UP000005446"/>
    </source>
</evidence>
<gene>
    <name evidence="1" type="ORF">M7I_4625</name>
</gene>
<protein>
    <submittedName>
        <fullName evidence="1">Uncharacterized protein</fullName>
    </submittedName>
</protein>
<dbReference type="Proteomes" id="UP000005446">
    <property type="component" value="Unassembled WGS sequence"/>
</dbReference>
<comment type="caution">
    <text evidence="1">The sequence shown here is derived from an EMBL/GenBank/DDBJ whole genome shotgun (WGS) entry which is preliminary data.</text>
</comment>
<accession>H0EPP0</accession>
<name>H0EPP0_GLAL7</name>
<proteinExistence type="predicted"/>
<dbReference type="HOGENOM" id="CLU_1917263_0_0_1"/>